<dbReference type="InterPro" id="IPR003439">
    <property type="entry name" value="ABC_transporter-like_ATP-bd"/>
</dbReference>
<dbReference type="Proteomes" id="UP000012062">
    <property type="component" value="Unassembled WGS sequence"/>
</dbReference>
<comment type="caution">
    <text evidence="12">The sequence shown here is derived from an EMBL/GenBank/DDBJ whole genome shotgun (WGS) entry which is preliminary data.</text>
</comment>
<keyword evidence="7" id="KW-0547">Nucleotide-binding</keyword>
<dbReference type="PANTHER" id="PTHR43790">
    <property type="entry name" value="CARBOHYDRATE TRANSPORT ATP-BINDING PROTEIN MG119-RELATED"/>
    <property type="match status" value="1"/>
</dbReference>
<dbReference type="STRING" id="1297569.MESS2_1160045"/>
<sequence length="528" mass="56465">MEHANPIPSGNVVAANRRAVVLSAEHISKTFGGIAALVDVDFDLWSGEVHALMGENGAGKSTLMKILSGVYTDYDGTVTIDGQAVRFAGVRDAEDVGIAIIHQELNLVPELSVADNIFLGREKLIAGLVVDRKASSRAAGALLQRLGIELNPEARVGALRVGEQQLVEIAKALSMSARILIMDEPTSALSPAECQRLFRIIRQLADSGVAIVYISHRIDEVMHLASRVTVFRDGRHVLTDDMARLDENAIISAMVGRDLLASSQQERSSSGKTVLSVSGLSLSKPDRHGWRTVLDGVSFDLAEGEILGIGGLLGSGRTEILETIFGSSGGRAGGDIRLDGELVAIRSPRDARRLGIALVTEDRKTQGLHLKASITDNVALPLVGALARFGIRSLAGEQGLARHAVRALGIRCEDIEQQAGTLSGGNQQKVVIGKWLATRPRVLLLDEPTRGIDVGAKREIYDLIFKLARDGLAIAVISSELPELLHLSDRILVMADGRQTGILSRAQASEEAIMRLAAPRRTIARPAA</sequence>
<dbReference type="InterPro" id="IPR050107">
    <property type="entry name" value="ABC_carbohydrate_import_ATPase"/>
</dbReference>
<evidence type="ECO:0000256" key="2">
    <source>
        <dbReference type="ARBA" id="ARBA00005417"/>
    </source>
</evidence>
<comment type="subcellular location">
    <subcellularLocation>
        <location evidence="1">Cell membrane</location>
        <topology evidence="1">Peripheral membrane protein</topology>
    </subcellularLocation>
</comment>
<accession>M5EH44</accession>
<keyword evidence="9" id="KW-1278">Translocase</keyword>
<keyword evidence="13" id="KW-1185">Reference proteome</keyword>
<comment type="similarity">
    <text evidence="2">Belongs to the ABC transporter superfamily.</text>
</comment>
<dbReference type="InterPro" id="IPR027417">
    <property type="entry name" value="P-loop_NTPase"/>
</dbReference>
<evidence type="ECO:0000313" key="12">
    <source>
        <dbReference type="EMBL" id="CCV03924.1"/>
    </source>
</evidence>
<keyword evidence="5" id="KW-0762">Sugar transport</keyword>
<evidence type="ECO:0000256" key="1">
    <source>
        <dbReference type="ARBA" id="ARBA00004202"/>
    </source>
</evidence>
<dbReference type="GO" id="GO:0005524">
    <property type="term" value="F:ATP binding"/>
    <property type="evidence" value="ECO:0007669"/>
    <property type="project" value="UniProtKB-KW"/>
</dbReference>
<keyword evidence="10" id="KW-0472">Membrane</keyword>
<dbReference type="PROSITE" id="PS50893">
    <property type="entry name" value="ABC_TRANSPORTER_2"/>
    <property type="match status" value="2"/>
</dbReference>
<feature type="domain" description="ABC transporter" evidence="11">
    <location>
        <begin position="22"/>
        <end position="258"/>
    </location>
</feature>
<keyword evidence="4" id="KW-1003">Cell membrane</keyword>
<dbReference type="EMBL" id="CAUM01000020">
    <property type="protein sequence ID" value="CCV03924.1"/>
    <property type="molecule type" value="Genomic_DNA"/>
</dbReference>
<keyword evidence="6" id="KW-0677">Repeat</keyword>
<dbReference type="InterPro" id="IPR017871">
    <property type="entry name" value="ABC_transporter-like_CS"/>
</dbReference>
<dbReference type="PANTHER" id="PTHR43790:SF3">
    <property type="entry name" value="D-ALLOSE IMPORT ATP-BINDING PROTEIN ALSA-RELATED"/>
    <property type="match status" value="1"/>
</dbReference>
<dbReference type="Gene3D" id="3.40.50.300">
    <property type="entry name" value="P-loop containing nucleotide triphosphate hydrolases"/>
    <property type="match status" value="2"/>
</dbReference>
<dbReference type="OrthoDB" id="9805029at2"/>
<evidence type="ECO:0000256" key="3">
    <source>
        <dbReference type="ARBA" id="ARBA00022448"/>
    </source>
</evidence>
<dbReference type="RefSeq" id="WP_008872906.1">
    <property type="nucleotide sequence ID" value="NZ_CAUM01000020.1"/>
</dbReference>
<dbReference type="FunFam" id="3.40.50.300:FF:000127">
    <property type="entry name" value="Ribose import ATP-binding protein RbsA"/>
    <property type="match status" value="1"/>
</dbReference>
<evidence type="ECO:0000256" key="8">
    <source>
        <dbReference type="ARBA" id="ARBA00022840"/>
    </source>
</evidence>
<dbReference type="PROSITE" id="PS00211">
    <property type="entry name" value="ABC_TRANSPORTER_1"/>
    <property type="match status" value="1"/>
</dbReference>
<dbReference type="SMART" id="SM00382">
    <property type="entry name" value="AAA"/>
    <property type="match status" value="2"/>
</dbReference>
<dbReference type="AlphaFoldDB" id="M5EH44"/>
<keyword evidence="8 12" id="KW-0067">ATP-binding</keyword>
<dbReference type="eggNOG" id="COG1129">
    <property type="taxonomic scope" value="Bacteria"/>
</dbReference>
<feature type="domain" description="ABC transporter" evidence="11">
    <location>
        <begin position="277"/>
        <end position="521"/>
    </location>
</feature>
<dbReference type="SUPFAM" id="SSF52540">
    <property type="entry name" value="P-loop containing nucleoside triphosphate hydrolases"/>
    <property type="match status" value="2"/>
</dbReference>
<name>M5EH44_9HYPH</name>
<evidence type="ECO:0000313" key="13">
    <source>
        <dbReference type="Proteomes" id="UP000012062"/>
    </source>
</evidence>
<proteinExistence type="inferred from homology"/>
<organism evidence="12 13">
    <name type="scientific">Mesorhizobium metallidurans STM 2683</name>
    <dbReference type="NCBI Taxonomy" id="1297569"/>
    <lineage>
        <taxon>Bacteria</taxon>
        <taxon>Pseudomonadati</taxon>
        <taxon>Pseudomonadota</taxon>
        <taxon>Alphaproteobacteria</taxon>
        <taxon>Hyphomicrobiales</taxon>
        <taxon>Phyllobacteriaceae</taxon>
        <taxon>Mesorhizobium</taxon>
    </lineage>
</organism>
<gene>
    <name evidence="12" type="primary">rbsA</name>
    <name evidence="12" type="ORF">MESS2_1160045</name>
</gene>
<dbReference type="InterPro" id="IPR003593">
    <property type="entry name" value="AAA+_ATPase"/>
</dbReference>
<reference evidence="12 13" key="1">
    <citation type="submission" date="2013-02" db="EMBL/GenBank/DDBJ databases">
        <authorList>
            <person name="Genoscope - CEA"/>
        </authorList>
    </citation>
    <scope>NUCLEOTIDE SEQUENCE [LARGE SCALE GENOMIC DNA]</scope>
    <source>
        <strain evidence="12 13">STM 2683</strain>
    </source>
</reference>
<evidence type="ECO:0000256" key="7">
    <source>
        <dbReference type="ARBA" id="ARBA00022741"/>
    </source>
</evidence>
<evidence type="ECO:0000256" key="5">
    <source>
        <dbReference type="ARBA" id="ARBA00022597"/>
    </source>
</evidence>
<evidence type="ECO:0000256" key="4">
    <source>
        <dbReference type="ARBA" id="ARBA00022475"/>
    </source>
</evidence>
<evidence type="ECO:0000256" key="9">
    <source>
        <dbReference type="ARBA" id="ARBA00022967"/>
    </source>
</evidence>
<evidence type="ECO:0000259" key="11">
    <source>
        <dbReference type="PROSITE" id="PS50893"/>
    </source>
</evidence>
<evidence type="ECO:0000256" key="6">
    <source>
        <dbReference type="ARBA" id="ARBA00022737"/>
    </source>
</evidence>
<dbReference type="GO" id="GO:0016887">
    <property type="term" value="F:ATP hydrolysis activity"/>
    <property type="evidence" value="ECO:0007669"/>
    <property type="project" value="InterPro"/>
</dbReference>
<dbReference type="Pfam" id="PF00005">
    <property type="entry name" value="ABC_tran"/>
    <property type="match status" value="2"/>
</dbReference>
<dbReference type="GO" id="GO:0005886">
    <property type="term" value="C:plasma membrane"/>
    <property type="evidence" value="ECO:0007669"/>
    <property type="project" value="UniProtKB-SubCell"/>
</dbReference>
<evidence type="ECO:0000256" key="10">
    <source>
        <dbReference type="ARBA" id="ARBA00023136"/>
    </source>
</evidence>
<keyword evidence="3" id="KW-0813">Transport</keyword>
<dbReference type="CDD" id="cd03215">
    <property type="entry name" value="ABC_Carb_Monos_II"/>
    <property type="match status" value="1"/>
</dbReference>
<dbReference type="CDD" id="cd03216">
    <property type="entry name" value="ABC_Carb_Monos_I"/>
    <property type="match status" value="1"/>
</dbReference>
<protein>
    <submittedName>
        <fullName evidence="12">Fused D-ribose transporter subunits of ABC superfamily: ATP-binding components</fullName>
    </submittedName>
</protein>